<name>A0A178ZV07_9EURO</name>
<dbReference type="EMBL" id="LVYI01000002">
    <property type="protein sequence ID" value="OAP63614.1"/>
    <property type="molecule type" value="Genomic_DNA"/>
</dbReference>
<feature type="compositionally biased region" description="Basic residues" evidence="1">
    <location>
        <begin position="14"/>
        <end position="27"/>
    </location>
</feature>
<dbReference type="RefSeq" id="XP_018696981.1">
    <property type="nucleotide sequence ID" value="XM_018834357.1"/>
</dbReference>
<protein>
    <submittedName>
        <fullName evidence="2">Uncharacterized protein</fullName>
    </submittedName>
</protein>
<feature type="region of interest" description="Disordered" evidence="1">
    <location>
        <begin position="463"/>
        <end position="495"/>
    </location>
</feature>
<evidence type="ECO:0000313" key="3">
    <source>
        <dbReference type="Proteomes" id="UP000078343"/>
    </source>
</evidence>
<evidence type="ECO:0000256" key="1">
    <source>
        <dbReference type="SAM" id="MobiDB-lite"/>
    </source>
</evidence>
<gene>
    <name evidence="2" type="ORF">AYL99_02841</name>
</gene>
<feature type="compositionally biased region" description="Basic residues" evidence="1">
    <location>
        <begin position="635"/>
        <end position="649"/>
    </location>
</feature>
<sequence>MASTKSSDPSSPSRKSKRSKTTSHQRRTSSTDTTTDPDGDKFRDSHGLDLDFQEKSTEKPQTTSEPKNKQGPKSAAKSGKQATPGTRETKAGGKQKNKNDTTETAEGKIKQLGKDLRTAKQEIKEFKKECTSARIRIAELKNQVDSYHNDHLELVSKDKVEAELDAELDTKFKGIFNDTRDISKAWGFPDWSKVDIPELEKVFSNLSGVSARPFATDRLLLAVKDKKIPLRVVLSAFINKEICTETFARPFAHLEFGLHGQDDEKTEMILERIMGIAEKKSPNSQHKLRATILRAIDDFPMERSQWVESWAQQALSIAQVERCRHVTQSIFQKVGMLLKEVTNEEQAARDTQMLQVVESAMRLSGILNMQFPKIQFFFLNDLTETNFSLKDTHFQLDQALHIDESDEGDRSKAQALESQPIDMVVEPAVARYGNKNGEDYETGNVVSRGSVWIVQNNKSVSQEAATCRPAERLSNDEGGDTSGEGSTALSNHAPKISTLDLIEAGERSQSAGNATKAPEMSYNICRNRQPTKKADEGKIRGGGRQNESKHQQGSTRNPEQLEPTANRPATSKQPERPLDDEVIWIDSDDCRSASQSDDRADLQTQTTDSAASSTQKTGAQLQLQPTNPDQGPKRSPPKQGHKQGKKGHCPRGETGTESESGDAAGSPEGVDHSHTSYVIASPDVLSSSSPSAVAFASDQRAESVSNQGDPDQHFKKRKLSTSKVGGQPGDEKNLENIQPVKRQAKKNSAGGTEVVIVAVVDDESKTSNQTHGQAEGQGHGHTLRADESSLLNIKKYSGSESSEATAGSMGHVYGNGTTDRSSTTETYITADGDNSIARSPQKRR</sequence>
<feature type="compositionally biased region" description="Polar residues" evidence="1">
    <location>
        <begin position="815"/>
        <end position="827"/>
    </location>
</feature>
<accession>A0A178ZV07</accession>
<feature type="region of interest" description="Disordered" evidence="1">
    <location>
        <begin position="1"/>
        <end position="114"/>
    </location>
</feature>
<feature type="compositionally biased region" description="Low complexity" evidence="1">
    <location>
        <begin position="1"/>
        <end position="13"/>
    </location>
</feature>
<feature type="compositionally biased region" description="Low complexity" evidence="1">
    <location>
        <begin position="680"/>
        <end position="698"/>
    </location>
</feature>
<feature type="compositionally biased region" description="Polar residues" evidence="1">
    <location>
        <begin position="618"/>
        <end position="629"/>
    </location>
</feature>
<proteinExistence type="predicted"/>
<feature type="compositionally biased region" description="Basic and acidic residues" evidence="1">
    <location>
        <begin position="38"/>
        <end position="58"/>
    </location>
</feature>
<feature type="compositionally biased region" description="Basic and acidic residues" evidence="1">
    <location>
        <begin position="588"/>
        <end position="601"/>
    </location>
</feature>
<evidence type="ECO:0000313" key="2">
    <source>
        <dbReference type="EMBL" id="OAP63614.1"/>
    </source>
</evidence>
<keyword evidence="3" id="KW-1185">Reference proteome</keyword>
<dbReference type="Proteomes" id="UP000078343">
    <property type="component" value="Unassembled WGS sequence"/>
</dbReference>
<dbReference type="OrthoDB" id="4156714at2759"/>
<organism evidence="2 3">
    <name type="scientific">Fonsecaea erecta</name>
    <dbReference type="NCBI Taxonomy" id="1367422"/>
    <lineage>
        <taxon>Eukaryota</taxon>
        <taxon>Fungi</taxon>
        <taxon>Dikarya</taxon>
        <taxon>Ascomycota</taxon>
        <taxon>Pezizomycotina</taxon>
        <taxon>Eurotiomycetes</taxon>
        <taxon>Chaetothyriomycetidae</taxon>
        <taxon>Chaetothyriales</taxon>
        <taxon>Herpotrichiellaceae</taxon>
        <taxon>Fonsecaea</taxon>
    </lineage>
</organism>
<comment type="caution">
    <text evidence="2">The sequence shown here is derived from an EMBL/GenBank/DDBJ whole genome shotgun (WGS) entry which is preliminary data.</text>
</comment>
<feature type="region of interest" description="Disordered" evidence="1">
    <location>
        <begin position="507"/>
        <end position="844"/>
    </location>
</feature>
<reference evidence="2 3" key="1">
    <citation type="submission" date="2016-04" db="EMBL/GenBank/DDBJ databases">
        <title>Draft genome of Fonsecaea erecta CBS 125763.</title>
        <authorList>
            <person name="Weiss V.A."/>
            <person name="Vicente V.A."/>
            <person name="Raittz R.T."/>
            <person name="Moreno L.F."/>
            <person name="De Souza E.M."/>
            <person name="Pedrosa F.O."/>
            <person name="Steffens M.B."/>
            <person name="Faoro H."/>
            <person name="Tadra-Sfeir M.Z."/>
            <person name="Najafzadeh M.J."/>
            <person name="Felipe M.S."/>
            <person name="Teixeira M."/>
            <person name="Sun J."/>
            <person name="Xi L."/>
            <person name="Gomes R."/>
            <person name="De Azevedo C.M."/>
            <person name="Salgado C.G."/>
            <person name="Da Silva M.B."/>
            <person name="Nascimento M.F."/>
            <person name="Queiroz-Telles F."/>
            <person name="Attili D.S."/>
            <person name="Gorbushina A."/>
        </authorList>
    </citation>
    <scope>NUCLEOTIDE SEQUENCE [LARGE SCALE GENOMIC DNA]</scope>
    <source>
        <strain evidence="2 3">CBS 125763</strain>
    </source>
</reference>
<dbReference type="GeneID" id="30007011"/>
<feature type="compositionally biased region" description="Basic and acidic residues" evidence="1">
    <location>
        <begin position="87"/>
        <end position="114"/>
    </location>
</feature>
<feature type="compositionally biased region" description="Low complexity" evidence="1">
    <location>
        <begin position="603"/>
        <end position="617"/>
    </location>
</feature>
<dbReference type="AlphaFoldDB" id="A0A178ZV07"/>
<feature type="compositionally biased region" description="Low complexity" evidence="1">
    <location>
        <begin position="798"/>
        <end position="808"/>
    </location>
</feature>